<evidence type="ECO:0000259" key="1">
    <source>
        <dbReference type="Pfam" id="PF25207"/>
    </source>
</evidence>
<proteinExistence type="predicted"/>
<evidence type="ECO:0000313" key="2">
    <source>
        <dbReference type="EMBL" id="SFP80686.1"/>
    </source>
</evidence>
<accession>A0A1I5TE23</accession>
<dbReference type="Pfam" id="PF25207">
    <property type="entry name" value="DUF7837"/>
    <property type="match status" value="1"/>
</dbReference>
<protein>
    <recommendedName>
        <fullName evidence="1">DUF7837 domain-containing protein</fullName>
    </recommendedName>
</protein>
<dbReference type="AlphaFoldDB" id="A0A1I5TE23"/>
<dbReference type="InterPro" id="IPR057159">
    <property type="entry name" value="DUF7837"/>
</dbReference>
<reference evidence="3" key="1">
    <citation type="submission" date="2016-10" db="EMBL/GenBank/DDBJ databases">
        <authorList>
            <person name="Varghese N."/>
            <person name="Submissions S."/>
        </authorList>
    </citation>
    <scope>NUCLEOTIDE SEQUENCE [LARGE SCALE GENOMIC DNA]</scope>
    <source>
        <strain evidence="3">CGMCC 1.10329</strain>
    </source>
</reference>
<dbReference type="OrthoDB" id="216193at2157"/>
<dbReference type="EMBL" id="FOXI01000009">
    <property type="protein sequence ID" value="SFP80686.1"/>
    <property type="molecule type" value="Genomic_DNA"/>
</dbReference>
<keyword evidence="3" id="KW-1185">Reference proteome</keyword>
<feature type="domain" description="DUF7837" evidence="1">
    <location>
        <begin position="4"/>
        <end position="50"/>
    </location>
</feature>
<sequence>MNADESSLGRCPDCSERISEAWLLVEYEKDDGTSGVWAECPACESVVAPE</sequence>
<gene>
    <name evidence="2" type="ORF">SAMN05216277_1097</name>
</gene>
<organism evidence="2 3">
    <name type="scientific">Halolamina pelagica</name>
    <dbReference type="NCBI Taxonomy" id="699431"/>
    <lineage>
        <taxon>Archaea</taxon>
        <taxon>Methanobacteriati</taxon>
        <taxon>Methanobacteriota</taxon>
        <taxon>Stenosarchaea group</taxon>
        <taxon>Halobacteria</taxon>
        <taxon>Halobacteriales</taxon>
        <taxon>Haloferacaceae</taxon>
    </lineage>
</organism>
<dbReference type="Proteomes" id="UP000183769">
    <property type="component" value="Unassembled WGS sequence"/>
</dbReference>
<evidence type="ECO:0000313" key="3">
    <source>
        <dbReference type="Proteomes" id="UP000183769"/>
    </source>
</evidence>
<name>A0A1I5TE23_9EURY</name>
<dbReference type="RefSeq" id="WP_166623272.1">
    <property type="nucleotide sequence ID" value="NZ_FOXI01000009.1"/>
</dbReference>